<sequence length="118" mass="13019">MPATATGYVIKKQSEAPNVPCPCGVSTRILTGADGAPCSLHVTTIADATRHYHRDTTEVYYILEGQGKMELNGEWHEVGPGTVVWIEPRTRHRVTSEHGLKTIVFALPAFNPADEWFD</sequence>
<evidence type="ECO:0000313" key="3">
    <source>
        <dbReference type="Proteomes" id="UP000245802"/>
    </source>
</evidence>
<organism evidence="2 3">
    <name type="scientific">Gemmata obscuriglobus</name>
    <dbReference type="NCBI Taxonomy" id="114"/>
    <lineage>
        <taxon>Bacteria</taxon>
        <taxon>Pseudomonadati</taxon>
        <taxon>Planctomycetota</taxon>
        <taxon>Planctomycetia</taxon>
        <taxon>Gemmatales</taxon>
        <taxon>Gemmataceae</taxon>
        <taxon>Gemmata</taxon>
    </lineage>
</organism>
<gene>
    <name evidence="2" type="ORF">C1280_13625</name>
</gene>
<proteinExistence type="predicted"/>
<dbReference type="Proteomes" id="UP000245802">
    <property type="component" value="Chromosome"/>
</dbReference>
<evidence type="ECO:0000259" key="1">
    <source>
        <dbReference type="Pfam" id="PF07883"/>
    </source>
</evidence>
<dbReference type="KEGG" id="gog:C1280_13625"/>
<dbReference type="InterPro" id="IPR011051">
    <property type="entry name" value="RmlC_Cupin_sf"/>
</dbReference>
<dbReference type="InterPro" id="IPR013096">
    <property type="entry name" value="Cupin_2"/>
</dbReference>
<dbReference type="EMBL" id="CP025958">
    <property type="protein sequence ID" value="AWM37927.1"/>
    <property type="molecule type" value="Genomic_DNA"/>
</dbReference>
<reference evidence="2 3" key="1">
    <citation type="submission" date="2018-01" db="EMBL/GenBank/DDBJ databases">
        <title>G. obscuriglobus.</title>
        <authorList>
            <person name="Franke J."/>
            <person name="Blomberg W."/>
            <person name="Selmecki A."/>
        </authorList>
    </citation>
    <scope>NUCLEOTIDE SEQUENCE [LARGE SCALE GENOMIC DNA]</scope>
    <source>
        <strain evidence="2 3">DSM 5831</strain>
    </source>
</reference>
<evidence type="ECO:0000313" key="2">
    <source>
        <dbReference type="EMBL" id="AWM37927.1"/>
    </source>
</evidence>
<dbReference type="OrthoDB" id="287918at2"/>
<name>A0A2Z3H2I6_9BACT</name>
<feature type="domain" description="Cupin type-2" evidence="1">
    <location>
        <begin position="47"/>
        <end position="97"/>
    </location>
</feature>
<protein>
    <submittedName>
        <fullName evidence="2">Cupin domain-containing protein</fullName>
    </submittedName>
</protein>
<dbReference type="RefSeq" id="WP_010044978.1">
    <property type="nucleotide sequence ID" value="NZ_CP025958.1"/>
</dbReference>
<dbReference type="CDD" id="cd20295">
    <property type="entry name" value="cupin_Pac13-like"/>
    <property type="match status" value="1"/>
</dbReference>
<dbReference type="Pfam" id="PF07883">
    <property type="entry name" value="Cupin_2"/>
    <property type="match status" value="1"/>
</dbReference>
<dbReference type="InterPro" id="IPR014710">
    <property type="entry name" value="RmlC-like_jellyroll"/>
</dbReference>
<dbReference type="AlphaFoldDB" id="A0A2Z3H2I6"/>
<dbReference type="Gene3D" id="2.60.120.10">
    <property type="entry name" value="Jelly Rolls"/>
    <property type="match status" value="1"/>
</dbReference>
<keyword evidence="3" id="KW-1185">Reference proteome</keyword>
<dbReference type="SUPFAM" id="SSF51182">
    <property type="entry name" value="RmlC-like cupins"/>
    <property type="match status" value="1"/>
</dbReference>
<accession>A0A2Z3H2I6</accession>